<evidence type="ECO:0000313" key="17">
    <source>
        <dbReference type="EMBL" id="MEF3835031.1"/>
    </source>
</evidence>
<keyword evidence="9" id="KW-0326">Glycosidase</keyword>
<comment type="pathway">
    <text evidence="3">Glycan metabolism; N-glycan degradation.</text>
</comment>
<gene>
    <name evidence="17" type="ORF">N1F79_18000</name>
</gene>
<dbReference type="Gene3D" id="2.60.40.10">
    <property type="entry name" value="Immunoglobulins"/>
    <property type="match status" value="3"/>
</dbReference>
<dbReference type="SUPFAM" id="SSF51445">
    <property type="entry name" value="(Trans)glycosidases"/>
    <property type="match status" value="1"/>
</dbReference>
<dbReference type="RefSeq" id="WP_303307334.1">
    <property type="nucleotide sequence ID" value="NZ_JAODOP010000004.1"/>
</dbReference>
<dbReference type="GO" id="GO:0016787">
    <property type="term" value="F:hydrolase activity"/>
    <property type="evidence" value="ECO:0007669"/>
    <property type="project" value="UniProtKB-KW"/>
</dbReference>
<dbReference type="SUPFAM" id="SSF49785">
    <property type="entry name" value="Galactose-binding domain-like"/>
    <property type="match status" value="1"/>
</dbReference>
<comment type="subcellular location">
    <subcellularLocation>
        <location evidence="2">Secreted</location>
    </subcellularLocation>
</comment>
<dbReference type="InterPro" id="IPR008979">
    <property type="entry name" value="Galactose-bd-like_sf"/>
</dbReference>
<feature type="domain" description="Mannosidase Ig/CBM-like" evidence="15">
    <location>
        <begin position="688"/>
        <end position="781"/>
    </location>
</feature>
<name>A0ABU7XXA8_9FLAO</name>
<keyword evidence="6" id="KW-0964">Secreted</keyword>
<dbReference type="InterPro" id="IPR036156">
    <property type="entry name" value="Beta-gal/glucu_dom_sf"/>
</dbReference>
<dbReference type="EC" id="3.2.1.25" evidence="5"/>
<protein>
    <recommendedName>
        <fullName evidence="11">Beta-mannosidase B</fullName>
        <ecNumber evidence="5">3.2.1.25</ecNumber>
    </recommendedName>
    <alternativeName>
        <fullName evidence="12">Mannanase B</fullName>
    </alternativeName>
</protein>
<evidence type="ECO:0000256" key="11">
    <source>
        <dbReference type="ARBA" id="ARBA00041069"/>
    </source>
</evidence>
<keyword evidence="18" id="KW-1185">Reference proteome</keyword>
<keyword evidence="7 17" id="KW-0378">Hydrolase</keyword>
<evidence type="ECO:0000256" key="8">
    <source>
        <dbReference type="ARBA" id="ARBA00023180"/>
    </source>
</evidence>
<proteinExistence type="inferred from homology"/>
<dbReference type="PROSITE" id="PS51257">
    <property type="entry name" value="PROKAR_LIPOPROTEIN"/>
    <property type="match status" value="1"/>
</dbReference>
<dbReference type="InterPro" id="IPR017853">
    <property type="entry name" value="GH"/>
</dbReference>
<evidence type="ECO:0000259" key="16">
    <source>
        <dbReference type="Pfam" id="PF22666"/>
    </source>
</evidence>
<dbReference type="InterPro" id="IPR041625">
    <property type="entry name" value="Beta-mannosidase_Ig"/>
</dbReference>
<dbReference type="Gene3D" id="2.60.120.260">
    <property type="entry name" value="Galactose-binding domain-like"/>
    <property type="match status" value="1"/>
</dbReference>
<dbReference type="Pfam" id="PF00703">
    <property type="entry name" value="Glyco_hydro_2"/>
    <property type="match status" value="1"/>
</dbReference>
<dbReference type="EMBL" id="JAODOP010000004">
    <property type="protein sequence ID" value="MEF3835031.1"/>
    <property type="molecule type" value="Genomic_DNA"/>
</dbReference>
<dbReference type="InterPro" id="IPR054593">
    <property type="entry name" value="Beta-mannosidase-like_N2"/>
</dbReference>
<evidence type="ECO:0000256" key="10">
    <source>
        <dbReference type="ARBA" id="ARBA00038429"/>
    </source>
</evidence>
<accession>A0ABU7XXA8</accession>
<dbReference type="InterPro" id="IPR050887">
    <property type="entry name" value="Beta-mannosidase_GH2"/>
</dbReference>
<comment type="catalytic activity">
    <reaction evidence="1">
        <text>Hydrolysis of terminal, non-reducing beta-D-mannose residues in beta-D-mannosides.</text>
        <dbReference type="EC" id="3.2.1.25"/>
    </reaction>
</comment>
<dbReference type="Proteomes" id="UP001337305">
    <property type="component" value="Unassembled WGS sequence"/>
</dbReference>
<evidence type="ECO:0000256" key="3">
    <source>
        <dbReference type="ARBA" id="ARBA00004740"/>
    </source>
</evidence>
<dbReference type="Pfam" id="PF17753">
    <property type="entry name" value="Ig_mannosidase"/>
    <property type="match status" value="1"/>
</dbReference>
<evidence type="ECO:0000256" key="1">
    <source>
        <dbReference type="ARBA" id="ARBA00000829"/>
    </source>
</evidence>
<evidence type="ECO:0000256" key="4">
    <source>
        <dbReference type="ARBA" id="ARBA00011738"/>
    </source>
</evidence>
<evidence type="ECO:0000259" key="13">
    <source>
        <dbReference type="Pfam" id="PF00703"/>
    </source>
</evidence>
<dbReference type="Pfam" id="PF17786">
    <property type="entry name" value="Mannosidase_ig"/>
    <property type="match status" value="1"/>
</dbReference>
<dbReference type="InterPro" id="IPR041447">
    <property type="entry name" value="Mannosidase_ig"/>
</dbReference>
<evidence type="ECO:0000313" key="18">
    <source>
        <dbReference type="Proteomes" id="UP001337305"/>
    </source>
</evidence>
<evidence type="ECO:0000259" key="14">
    <source>
        <dbReference type="Pfam" id="PF17753"/>
    </source>
</evidence>
<evidence type="ECO:0000256" key="7">
    <source>
        <dbReference type="ARBA" id="ARBA00022801"/>
    </source>
</evidence>
<dbReference type="Gene3D" id="3.20.20.80">
    <property type="entry name" value="Glycosidases"/>
    <property type="match status" value="1"/>
</dbReference>
<feature type="domain" description="Beta-mannosidase Ig-fold" evidence="14">
    <location>
        <begin position="784"/>
        <end position="863"/>
    </location>
</feature>
<evidence type="ECO:0000256" key="2">
    <source>
        <dbReference type="ARBA" id="ARBA00004613"/>
    </source>
</evidence>
<dbReference type="SUPFAM" id="SSF49303">
    <property type="entry name" value="beta-Galactosidase/glucuronidase domain"/>
    <property type="match status" value="3"/>
</dbReference>
<evidence type="ECO:0000256" key="5">
    <source>
        <dbReference type="ARBA" id="ARBA00012754"/>
    </source>
</evidence>
<evidence type="ECO:0000259" key="15">
    <source>
        <dbReference type="Pfam" id="PF17786"/>
    </source>
</evidence>
<comment type="similarity">
    <text evidence="10">Belongs to the glycosyl hydrolase 2 family. Beta-mannosidase B subfamily.</text>
</comment>
<dbReference type="PANTHER" id="PTHR43730:SF1">
    <property type="entry name" value="BETA-MANNOSIDASE"/>
    <property type="match status" value="1"/>
</dbReference>
<comment type="subunit">
    <text evidence="4">Homodimer.</text>
</comment>
<reference evidence="17 18" key="1">
    <citation type="submission" date="2022-09" db="EMBL/GenBank/DDBJ databases">
        <title>Genome sequencing of Flavivirga sp. MEBiC05379.</title>
        <authorList>
            <person name="Oh H.-M."/>
            <person name="Kwon K.K."/>
            <person name="Park M.J."/>
            <person name="Yang S.-H."/>
        </authorList>
    </citation>
    <scope>NUCLEOTIDE SEQUENCE [LARGE SCALE GENOMIC DNA]</scope>
    <source>
        <strain evidence="17 18">MEBiC05379</strain>
    </source>
</reference>
<keyword evidence="8" id="KW-0325">Glycoprotein</keyword>
<feature type="domain" description="Beta-mannosidase-like galactose-binding" evidence="16">
    <location>
        <begin position="35"/>
        <end position="209"/>
    </location>
</feature>
<evidence type="ECO:0000256" key="12">
    <source>
        <dbReference type="ARBA" id="ARBA00041614"/>
    </source>
</evidence>
<sequence>MKKTLLLILVFGVLIACKQKSRSEDHLKIDLNTDWTFKQAETKTDWLPAKVPGTVHTDLKQNGIIQDPYYRFTEDSIYWIERKNWEYRKTINCSKEYLENQNIELVFEGLDTYASIFINNKHIEEVDNMHRLYRINSKPYLKEGSNELKVVFKSPSVEGEEKISKSPYLLPTIAERAEIGKQTAPFTRKASFHYGWDWAPRLVTMGVWRPVYLEAWNSYKLRDLSYALISLETEKAKLSAEFEIEAEVDKEVELLIFNNNDNSELATKNILVKKGIHTYIVDFTINKPKLWWSNGLGEAYLYNLTGRITSNKKNEERTIDYGIRTIELIQEEDEFGKSFKFQLNGKDVFIKGSNWVPGDVFIPNVSNNQYKWLVESAKEANMNLLRVWGGAIYENDEFYRLCDKNGIMIWQDFMFACMHYPGTKDFLNNIEKEAIYNVKRLRNHPSIAMWCGNNEIEEGWEPWKWSEKYKYSSEDSISIYNDYEKIFYEILPKVVEKYDASRHFWASSPSARPGKSGVRYIQNNKSGDRHYWGVWFGNIPFETFYENTGRFMSEYGFQSFPEIKTLQKIADQEDMAFNSLLMNHRQRSFPGNQRMQEVMDFYFKRPKDFKSFVYLSQLNQAEGIKKAINFHRKSKPMNMGTIYWQMNDVWPTMSWSSIDYFGNWKALQYFVKKANKDVIAVPLQQGDNFSLHLVSDRLSSDEMAVTIAVKNLEGQMLSEINNTVVVRSDRSKSIIEPQSITDFLASQNIDSNPKNLVIGIKIQEAGAIIFEDTYCFVPTKDLNLEEPELKMSWKKENDRHYISITTKHFAKNVGVLSENLNGRFSDNFFDMMPNETKEIEFIPYGNEDDTVVAKFSAMSVWNTYNKK</sequence>
<organism evidence="17 18">
    <name type="scientific">Flavivirga spongiicola</name>
    <dbReference type="NCBI Taxonomy" id="421621"/>
    <lineage>
        <taxon>Bacteria</taxon>
        <taxon>Pseudomonadati</taxon>
        <taxon>Bacteroidota</taxon>
        <taxon>Flavobacteriia</taxon>
        <taxon>Flavobacteriales</taxon>
        <taxon>Flavobacteriaceae</taxon>
        <taxon>Flavivirga</taxon>
    </lineage>
</organism>
<comment type="caution">
    <text evidence="17">The sequence shown here is derived from an EMBL/GenBank/DDBJ whole genome shotgun (WGS) entry which is preliminary data.</text>
</comment>
<dbReference type="PANTHER" id="PTHR43730">
    <property type="entry name" value="BETA-MANNOSIDASE"/>
    <property type="match status" value="1"/>
</dbReference>
<dbReference type="InterPro" id="IPR013783">
    <property type="entry name" value="Ig-like_fold"/>
</dbReference>
<evidence type="ECO:0000256" key="6">
    <source>
        <dbReference type="ARBA" id="ARBA00022525"/>
    </source>
</evidence>
<feature type="domain" description="Glycoside hydrolase family 2 immunoglobulin-like beta-sandwich" evidence="13">
    <location>
        <begin position="229"/>
        <end position="324"/>
    </location>
</feature>
<dbReference type="Pfam" id="PF22666">
    <property type="entry name" value="Glyco_hydro_2_N2"/>
    <property type="match status" value="1"/>
</dbReference>
<dbReference type="InterPro" id="IPR006102">
    <property type="entry name" value="Ig-like_GH2"/>
</dbReference>
<evidence type="ECO:0000256" key="9">
    <source>
        <dbReference type="ARBA" id="ARBA00023295"/>
    </source>
</evidence>